<proteinExistence type="predicted"/>
<dbReference type="EMBL" id="JBHUIT010000017">
    <property type="protein sequence ID" value="MFD2257106.1"/>
    <property type="molecule type" value="Genomic_DNA"/>
</dbReference>
<gene>
    <name evidence="2" type="ORF">ACFSSA_10485</name>
</gene>
<comment type="caution">
    <text evidence="2">The sequence shown here is derived from an EMBL/GenBank/DDBJ whole genome shotgun (WGS) entry which is preliminary data.</text>
</comment>
<sequence length="304" mass="33392">MPSKIIPLAIGSSLLVSSITWGQYADSRPELDQFNLPEFDVAQLSYLKTGGMDIDGTNGDLEVSELYLRSLLSSPVEIFDGLTFIPMFTYSLTSLDFSNTPGFPIQDEDLHSIALHGFLYKEFQNSKWFGLGWGRSEFASDFQDVSGDALTFDVAAGVGYRFSDTFSLSFGVVATDLNGDESIYPGLNFDWVVSDCLQVGLYGPDFLATYKVNEAWNLSLRASTMGGSWNVDDQFGNSRTIDLDSYNVGLYTEHNLAGELWLSAGVGFTFANEIEIRDNDGGSGFSRDTDGAPFAEIALGLRKW</sequence>
<evidence type="ECO:0000313" key="3">
    <source>
        <dbReference type="Proteomes" id="UP001597375"/>
    </source>
</evidence>
<reference evidence="3" key="1">
    <citation type="journal article" date="2019" name="Int. J. Syst. Evol. Microbiol.">
        <title>The Global Catalogue of Microorganisms (GCM) 10K type strain sequencing project: providing services to taxonomists for standard genome sequencing and annotation.</title>
        <authorList>
            <consortium name="The Broad Institute Genomics Platform"/>
            <consortium name="The Broad Institute Genome Sequencing Center for Infectious Disease"/>
            <person name="Wu L."/>
            <person name="Ma J."/>
        </authorList>
    </citation>
    <scope>NUCLEOTIDE SEQUENCE [LARGE SCALE GENOMIC DNA]</scope>
    <source>
        <strain evidence="3">CGMCC 4.7106</strain>
    </source>
</reference>
<dbReference type="RefSeq" id="WP_386820392.1">
    <property type="nucleotide sequence ID" value="NZ_JBHUIT010000017.1"/>
</dbReference>
<dbReference type="Pfam" id="PF19783">
    <property type="entry name" value="DUF6268"/>
    <property type="match status" value="1"/>
</dbReference>
<evidence type="ECO:0000313" key="2">
    <source>
        <dbReference type="EMBL" id="MFD2257106.1"/>
    </source>
</evidence>
<name>A0ABW5DBT7_9BACT</name>
<keyword evidence="3" id="KW-1185">Reference proteome</keyword>
<organism evidence="2 3">
    <name type="scientific">Luteolibacter algae</name>
    <dbReference type="NCBI Taxonomy" id="454151"/>
    <lineage>
        <taxon>Bacteria</taxon>
        <taxon>Pseudomonadati</taxon>
        <taxon>Verrucomicrobiota</taxon>
        <taxon>Verrucomicrobiia</taxon>
        <taxon>Verrucomicrobiales</taxon>
        <taxon>Verrucomicrobiaceae</taxon>
        <taxon>Luteolibacter</taxon>
    </lineage>
</organism>
<feature type="domain" description="DUF6268" evidence="1">
    <location>
        <begin position="119"/>
        <end position="289"/>
    </location>
</feature>
<protein>
    <submittedName>
        <fullName evidence="2">DUF6268 family outer membrane beta-barrel protein</fullName>
    </submittedName>
</protein>
<accession>A0ABW5DBT7</accession>
<dbReference type="Proteomes" id="UP001597375">
    <property type="component" value="Unassembled WGS sequence"/>
</dbReference>
<evidence type="ECO:0000259" key="1">
    <source>
        <dbReference type="Pfam" id="PF19783"/>
    </source>
</evidence>
<dbReference type="InterPro" id="IPR046235">
    <property type="entry name" value="DUF6268"/>
</dbReference>